<keyword evidence="2" id="KW-1185">Reference proteome</keyword>
<dbReference type="Pfam" id="PF09344">
    <property type="entry name" value="Cas_CT1975"/>
    <property type="match status" value="1"/>
</dbReference>
<reference evidence="1 2" key="1">
    <citation type="submission" date="2019-10" db="EMBL/GenBank/DDBJ databases">
        <title>New species of Slilvanegrellaceae.</title>
        <authorList>
            <person name="Pitt A."/>
            <person name="Hahn M.W."/>
        </authorList>
    </citation>
    <scope>NUCLEOTIDE SEQUENCE [LARGE SCALE GENOMIC DNA]</scope>
    <source>
        <strain evidence="1 2">SP-Ram-0.45-NSY-1</strain>
    </source>
</reference>
<evidence type="ECO:0000313" key="2">
    <source>
        <dbReference type="Proteomes" id="UP000437748"/>
    </source>
</evidence>
<evidence type="ECO:0000313" key="1">
    <source>
        <dbReference type="EMBL" id="KAB8037764.1"/>
    </source>
</evidence>
<dbReference type="InterPro" id="IPR010148">
    <property type="entry name" value="CRISPR-assoc_prot_CT1975"/>
</dbReference>
<dbReference type="NCBIfam" id="TIGR01869">
    <property type="entry name" value="casC_Cse4"/>
    <property type="match status" value="1"/>
</dbReference>
<name>A0A6N6VQD0_9BACT</name>
<proteinExistence type="predicted"/>
<accession>A0A6N6VQD0</accession>
<comment type="caution">
    <text evidence="1">The sequence shown here is derived from an EMBL/GenBank/DDBJ whole genome shotgun (WGS) entry which is preliminary data.</text>
</comment>
<dbReference type="Proteomes" id="UP000437748">
    <property type="component" value="Unassembled WGS sequence"/>
</dbReference>
<organism evidence="1 2">
    <name type="scientific">Silvanigrella paludirubra</name>
    <dbReference type="NCBI Taxonomy" id="2499159"/>
    <lineage>
        <taxon>Bacteria</taxon>
        <taxon>Pseudomonadati</taxon>
        <taxon>Bdellovibrionota</taxon>
        <taxon>Oligoflexia</taxon>
        <taxon>Silvanigrellales</taxon>
        <taxon>Silvanigrellaceae</taxon>
        <taxon>Silvanigrella</taxon>
    </lineage>
</organism>
<dbReference type="RefSeq" id="WP_153420841.1">
    <property type="nucleotide sequence ID" value="NZ_WFLM01000004.1"/>
</dbReference>
<sequence>MFFEISILQPFCSVNLNRDDTNSIKTIDFGGYKRQRVSSQCWKNAVRKNEYFFTEINKDQGIRTKKIASEIFQQAGIQNIDEKISKNMGEFLKSIGMGELEAQKKSKKKGNDLSSDEEMSVEKLKTLFFTSKNEIKIAAEILKKHQFDPKISADEFNKERKKLPLSADISLFGRMAASDPKLNVDAAVQFAHAISTNEIYIEDDFFTALDDLANKEENSDAGASMMGSTQLASPCFYRYACISWEILMQNLNQNKELAIQTMEAFFKSFIYSVPSGKNNSTAPATVPEFILLSSSKKQPLSLVNAFIKPIHMGKNSKKSLIEESAESLVNYLQRHNEMYHWKKEREALCIHQLNKELEISDKLKSIGIATTNSDLNHSINLFLKDTAWSHK</sequence>
<gene>
    <name evidence="1" type="primary">cas7e</name>
    <name evidence="1" type="ORF">GCL60_11360</name>
</gene>
<dbReference type="OrthoDB" id="5291250at2"/>
<dbReference type="EMBL" id="WFLM01000004">
    <property type="protein sequence ID" value="KAB8037764.1"/>
    <property type="molecule type" value="Genomic_DNA"/>
</dbReference>
<protein>
    <submittedName>
        <fullName evidence="1">Type I-E CRISPR-associated protein Cas7/Cse4/CasC</fullName>
    </submittedName>
</protein>
<dbReference type="AlphaFoldDB" id="A0A6N6VQD0"/>